<reference evidence="17" key="2">
    <citation type="submission" date="2020-09" db="EMBL/GenBank/DDBJ databases">
        <authorList>
            <person name="Sun Q."/>
            <person name="Zhou Y."/>
        </authorList>
    </citation>
    <scope>NUCLEOTIDE SEQUENCE</scope>
    <source>
        <strain evidence="17">CGMCC 1.15254</strain>
    </source>
</reference>
<feature type="binding site" evidence="13 15">
    <location>
        <position position="325"/>
    </location>
    <ligand>
        <name>ATP</name>
        <dbReference type="ChEBI" id="CHEBI:30616"/>
    </ligand>
</feature>
<evidence type="ECO:0000256" key="9">
    <source>
        <dbReference type="ARBA" id="ARBA00022741"/>
    </source>
</evidence>
<dbReference type="PANTHER" id="PTHR11406:SF23">
    <property type="entry name" value="PHOSPHOGLYCERATE KINASE 1, CHLOROPLASTIC-RELATED"/>
    <property type="match status" value="1"/>
</dbReference>
<dbReference type="FunFam" id="3.40.50.1260:FF:000031">
    <property type="entry name" value="Phosphoglycerate kinase 1"/>
    <property type="match status" value="1"/>
</dbReference>
<accession>A0A917FDF4</accession>
<dbReference type="HAMAP" id="MF_00145">
    <property type="entry name" value="Phosphoglyc_kinase"/>
    <property type="match status" value="1"/>
</dbReference>
<dbReference type="InterPro" id="IPR015911">
    <property type="entry name" value="Phosphoglycerate_kinase_CS"/>
</dbReference>
<evidence type="ECO:0000256" key="2">
    <source>
        <dbReference type="ARBA" id="ARBA00004838"/>
    </source>
</evidence>
<dbReference type="GO" id="GO:0005829">
    <property type="term" value="C:cytosol"/>
    <property type="evidence" value="ECO:0007669"/>
    <property type="project" value="TreeGrafter"/>
</dbReference>
<evidence type="ECO:0000256" key="4">
    <source>
        <dbReference type="ARBA" id="ARBA00011245"/>
    </source>
</evidence>
<evidence type="ECO:0000256" key="7">
    <source>
        <dbReference type="ARBA" id="ARBA00022490"/>
    </source>
</evidence>
<dbReference type="InterPro" id="IPR036043">
    <property type="entry name" value="Phosphoglycerate_kinase_sf"/>
</dbReference>
<comment type="subunit">
    <text evidence="4 13">Monomer.</text>
</comment>
<feature type="binding site" evidence="13">
    <location>
        <position position="119"/>
    </location>
    <ligand>
        <name>substrate</name>
    </ligand>
</feature>
<dbReference type="InterPro" id="IPR015824">
    <property type="entry name" value="Phosphoglycerate_kinase_N"/>
</dbReference>
<feature type="binding site" evidence="14">
    <location>
        <position position="119"/>
    </location>
    <ligand>
        <name>(2R)-3-phosphoglycerate</name>
        <dbReference type="ChEBI" id="CHEBI:58272"/>
    </ligand>
</feature>
<comment type="subcellular location">
    <subcellularLocation>
        <location evidence="13">Cytoplasm</location>
    </subcellularLocation>
</comment>
<keyword evidence="9 13" id="KW-0547">Nucleotide-binding</keyword>
<keyword evidence="18" id="KW-1185">Reference proteome</keyword>
<dbReference type="GO" id="GO:0006094">
    <property type="term" value="P:gluconeogenesis"/>
    <property type="evidence" value="ECO:0007669"/>
    <property type="project" value="TreeGrafter"/>
</dbReference>
<protein>
    <recommendedName>
        <fullName evidence="6 13">Phosphoglycerate kinase</fullName>
        <ecNumber evidence="5 13">2.7.2.3</ecNumber>
    </recommendedName>
</protein>
<keyword evidence="10 13" id="KW-0418">Kinase</keyword>
<dbReference type="Gene3D" id="3.40.50.1260">
    <property type="entry name" value="Phosphoglycerate kinase, N-terminal domain"/>
    <property type="match status" value="2"/>
</dbReference>
<dbReference type="Pfam" id="PF00162">
    <property type="entry name" value="PGK"/>
    <property type="match status" value="1"/>
</dbReference>
<dbReference type="GO" id="GO:0006096">
    <property type="term" value="P:glycolytic process"/>
    <property type="evidence" value="ECO:0007669"/>
    <property type="project" value="UniProtKB-UniRule"/>
</dbReference>
<evidence type="ECO:0000256" key="10">
    <source>
        <dbReference type="ARBA" id="ARBA00022777"/>
    </source>
</evidence>
<organism evidence="17 18">
    <name type="scientific">Terasakiella brassicae</name>
    <dbReference type="NCBI Taxonomy" id="1634917"/>
    <lineage>
        <taxon>Bacteria</taxon>
        <taxon>Pseudomonadati</taxon>
        <taxon>Pseudomonadota</taxon>
        <taxon>Alphaproteobacteria</taxon>
        <taxon>Rhodospirillales</taxon>
        <taxon>Terasakiellaceae</taxon>
        <taxon>Terasakiella</taxon>
    </lineage>
</organism>
<feature type="binding site" evidence="13 14">
    <location>
        <begin position="60"/>
        <end position="63"/>
    </location>
    <ligand>
        <name>substrate</name>
    </ligand>
</feature>
<gene>
    <name evidence="13 17" type="primary">pgk</name>
    <name evidence="17" type="ORF">GCM10011332_28660</name>
</gene>
<feature type="binding site" evidence="13">
    <location>
        <position position="37"/>
    </location>
    <ligand>
        <name>substrate</name>
    </ligand>
</feature>
<keyword evidence="8 13" id="KW-0808">Transferase</keyword>
<dbReference type="FunFam" id="3.40.50.1260:FF:000006">
    <property type="entry name" value="Phosphoglycerate kinase"/>
    <property type="match status" value="1"/>
</dbReference>
<keyword evidence="7 13" id="KW-0963">Cytoplasm</keyword>
<dbReference type="EC" id="2.7.2.3" evidence="5 13"/>
<name>A0A917FDF4_9PROT</name>
<evidence type="ECO:0000256" key="3">
    <source>
        <dbReference type="ARBA" id="ARBA00008982"/>
    </source>
</evidence>
<keyword evidence="11 13" id="KW-0067">ATP-binding</keyword>
<reference evidence="17" key="1">
    <citation type="journal article" date="2014" name="Int. J. Syst. Evol. Microbiol.">
        <title>Complete genome sequence of Corynebacterium casei LMG S-19264T (=DSM 44701T), isolated from a smear-ripened cheese.</title>
        <authorList>
            <consortium name="US DOE Joint Genome Institute (JGI-PGF)"/>
            <person name="Walter F."/>
            <person name="Albersmeier A."/>
            <person name="Kalinowski J."/>
            <person name="Ruckert C."/>
        </authorList>
    </citation>
    <scope>NUCLEOTIDE SEQUENCE</scope>
    <source>
        <strain evidence="17">CGMCC 1.15254</strain>
    </source>
</reference>
<dbReference type="PROSITE" id="PS00111">
    <property type="entry name" value="PGLYCERATE_KINASE"/>
    <property type="match status" value="1"/>
</dbReference>
<evidence type="ECO:0000256" key="11">
    <source>
        <dbReference type="ARBA" id="ARBA00022840"/>
    </source>
</evidence>
<feature type="binding site" evidence="13 15">
    <location>
        <begin position="355"/>
        <end position="358"/>
    </location>
    <ligand>
        <name>ATP</name>
        <dbReference type="ChEBI" id="CHEBI:30616"/>
    </ligand>
</feature>
<evidence type="ECO:0000256" key="1">
    <source>
        <dbReference type="ARBA" id="ARBA00000642"/>
    </source>
</evidence>
<dbReference type="SUPFAM" id="SSF53748">
    <property type="entry name" value="Phosphoglycerate kinase"/>
    <property type="match status" value="1"/>
</dbReference>
<evidence type="ECO:0000256" key="5">
    <source>
        <dbReference type="ARBA" id="ARBA00013061"/>
    </source>
</evidence>
<dbReference type="AlphaFoldDB" id="A0A917FDF4"/>
<evidence type="ECO:0000256" key="13">
    <source>
        <dbReference type="HAMAP-Rule" id="MF_00145"/>
    </source>
</evidence>
<evidence type="ECO:0000256" key="14">
    <source>
        <dbReference type="PIRSR" id="PIRSR000724-1"/>
    </source>
</evidence>
<evidence type="ECO:0000256" key="12">
    <source>
        <dbReference type="ARBA" id="ARBA00023152"/>
    </source>
</evidence>
<dbReference type="CDD" id="cd00318">
    <property type="entry name" value="Phosphoglycerate_kinase"/>
    <property type="match status" value="1"/>
</dbReference>
<dbReference type="PRINTS" id="PR00477">
    <property type="entry name" value="PHGLYCKINASE"/>
</dbReference>
<dbReference type="GO" id="GO:0005524">
    <property type="term" value="F:ATP binding"/>
    <property type="evidence" value="ECO:0007669"/>
    <property type="project" value="UniProtKB-KW"/>
</dbReference>
<comment type="pathway">
    <text evidence="2 13">Carbohydrate degradation; glycolysis; pyruvate from D-glyceraldehyde 3-phosphate: step 2/5.</text>
</comment>
<comment type="similarity">
    <text evidence="3 13 16">Belongs to the phosphoglycerate kinase family.</text>
</comment>
<evidence type="ECO:0000313" key="18">
    <source>
        <dbReference type="Proteomes" id="UP000632498"/>
    </source>
</evidence>
<dbReference type="InterPro" id="IPR001576">
    <property type="entry name" value="Phosphoglycerate_kinase"/>
</dbReference>
<keyword evidence="12 13" id="KW-0324">Glycolysis</keyword>
<dbReference type="RefSeq" id="WP_188666491.1">
    <property type="nucleotide sequence ID" value="NZ_BMHV01000026.1"/>
</dbReference>
<evidence type="ECO:0000256" key="16">
    <source>
        <dbReference type="RuleBase" id="RU000532"/>
    </source>
</evidence>
<feature type="binding site" evidence="13 14">
    <location>
        <begin position="22"/>
        <end position="24"/>
    </location>
    <ligand>
        <name>substrate</name>
    </ligand>
</feature>
<evidence type="ECO:0000256" key="15">
    <source>
        <dbReference type="PIRSR" id="PIRSR000724-2"/>
    </source>
</evidence>
<comment type="caution">
    <text evidence="17">The sequence shown here is derived from an EMBL/GenBank/DDBJ whole genome shotgun (WGS) entry which is preliminary data.</text>
</comment>
<feature type="binding site" evidence="13 15">
    <location>
        <position position="202"/>
    </location>
    <ligand>
        <name>ATP</name>
        <dbReference type="ChEBI" id="CHEBI:30616"/>
    </ligand>
</feature>
<dbReference type="GO" id="GO:0004618">
    <property type="term" value="F:phosphoglycerate kinase activity"/>
    <property type="evidence" value="ECO:0007669"/>
    <property type="project" value="UniProtKB-UniRule"/>
</dbReference>
<evidence type="ECO:0000313" key="17">
    <source>
        <dbReference type="EMBL" id="GGF72931.1"/>
    </source>
</evidence>
<evidence type="ECO:0000256" key="8">
    <source>
        <dbReference type="ARBA" id="ARBA00022679"/>
    </source>
</evidence>
<dbReference type="Proteomes" id="UP000632498">
    <property type="component" value="Unassembled WGS sequence"/>
</dbReference>
<dbReference type="PANTHER" id="PTHR11406">
    <property type="entry name" value="PHOSPHOGLYCERATE KINASE"/>
    <property type="match status" value="1"/>
</dbReference>
<comment type="catalytic activity">
    <reaction evidence="1 13 16">
        <text>(2R)-3-phosphoglycerate + ATP = (2R)-3-phospho-glyceroyl phosphate + ADP</text>
        <dbReference type="Rhea" id="RHEA:14801"/>
        <dbReference type="ChEBI" id="CHEBI:30616"/>
        <dbReference type="ChEBI" id="CHEBI:57604"/>
        <dbReference type="ChEBI" id="CHEBI:58272"/>
        <dbReference type="ChEBI" id="CHEBI:456216"/>
        <dbReference type="EC" id="2.7.2.3"/>
    </reaction>
</comment>
<dbReference type="PIRSF" id="PIRSF000724">
    <property type="entry name" value="Pgk"/>
    <property type="match status" value="1"/>
</dbReference>
<dbReference type="GO" id="GO:0043531">
    <property type="term" value="F:ADP binding"/>
    <property type="evidence" value="ECO:0007669"/>
    <property type="project" value="TreeGrafter"/>
</dbReference>
<sequence>MSQFKTLSDYDVAGKRVLLRADLNVPMKDGVVTDSTRIDRTLPTIVELMQKGARIVLITHWGRPKGQRVPEMTVKPIADALSAKLGKPVKFADDCIGEEAEAIVNSLSDTEVCVLENLRYYKEETDNDTAFAEKLAKLGDIYVNDAFSCAHRAHASTEALARLLPSAAGRLMQAELEALSGALDAPQRPLAALVGGAKVSTKLDVLNNLSAKVDMLIIGGGMANTFLNAKGINIGNSLCEHDLADTARDIIAAAEKNGCEIVLPIDGVVAKEFAAHAENRIVNLADGVNDDEMILDVGPASVADVKARLANCKTIVWNGPMGAFEIEPFDAGTNGAAQAAAELTKAGSLVSVAGGGDTVAALDHAGAKDDFTYISTAGGAFLEWLEGKVLPGVEVLRIQ</sequence>
<comment type="caution">
    <text evidence="13">Lacks conserved residue(s) required for the propagation of feature annotation.</text>
</comment>
<dbReference type="EMBL" id="BMHV01000026">
    <property type="protein sequence ID" value="GGF72931.1"/>
    <property type="molecule type" value="Genomic_DNA"/>
</dbReference>
<feature type="binding site" evidence="13">
    <location>
        <position position="152"/>
    </location>
    <ligand>
        <name>substrate</name>
    </ligand>
</feature>
<feature type="binding site" evidence="14">
    <location>
        <position position="37"/>
    </location>
    <ligand>
        <name>(2R)-3-phosphoglycerate</name>
        <dbReference type="ChEBI" id="CHEBI:58272"/>
    </ligand>
</feature>
<feature type="binding site" evidence="14">
    <location>
        <position position="152"/>
    </location>
    <ligand>
        <name>(2R)-3-phosphoglycerate</name>
        <dbReference type="ChEBI" id="CHEBI:58272"/>
    </ligand>
</feature>
<evidence type="ECO:0000256" key="6">
    <source>
        <dbReference type="ARBA" id="ARBA00016471"/>
    </source>
</evidence>
<proteinExistence type="inferred from homology"/>